<evidence type="ECO:0000313" key="1">
    <source>
        <dbReference type="EMBL" id="DBA13889.1"/>
    </source>
</evidence>
<proteinExistence type="predicted"/>
<accession>A0AAV2ZDV8</accession>
<dbReference type="EMBL" id="DYDO01000013">
    <property type="protein sequence ID" value="DBA13889.1"/>
    <property type="molecule type" value="Genomic_DNA"/>
</dbReference>
<dbReference type="Proteomes" id="UP001181693">
    <property type="component" value="Unassembled WGS sequence"/>
</dbReference>
<comment type="caution">
    <text evidence="1">The sequence shown here is derived from an EMBL/GenBank/DDBJ whole genome shotgun (WGS) entry which is preliminary data.</text>
</comment>
<gene>
    <name evidence="1" type="ORF">GDO54_004915</name>
</gene>
<protein>
    <submittedName>
        <fullName evidence="1">Uncharacterized protein</fullName>
    </submittedName>
</protein>
<keyword evidence="2" id="KW-1185">Reference proteome</keyword>
<reference evidence="1" key="1">
    <citation type="thesis" date="2020" institute="ProQuest LLC" country="789 East Eisenhower Parkway, Ann Arbor, MI, USA">
        <title>Comparative Genomics and Chromosome Evolution.</title>
        <authorList>
            <person name="Mudd A.B."/>
        </authorList>
    </citation>
    <scope>NUCLEOTIDE SEQUENCE</scope>
    <source>
        <strain evidence="1">1538</strain>
        <tissue evidence="1">Blood</tissue>
    </source>
</reference>
<name>A0AAV2ZDV8_PYXAD</name>
<organism evidence="1 2">
    <name type="scientific">Pyxicephalus adspersus</name>
    <name type="common">African bullfrog</name>
    <dbReference type="NCBI Taxonomy" id="30357"/>
    <lineage>
        <taxon>Eukaryota</taxon>
        <taxon>Metazoa</taxon>
        <taxon>Chordata</taxon>
        <taxon>Craniata</taxon>
        <taxon>Vertebrata</taxon>
        <taxon>Euteleostomi</taxon>
        <taxon>Amphibia</taxon>
        <taxon>Batrachia</taxon>
        <taxon>Anura</taxon>
        <taxon>Neobatrachia</taxon>
        <taxon>Ranoidea</taxon>
        <taxon>Pyxicephalidae</taxon>
        <taxon>Pyxicephalinae</taxon>
        <taxon>Pyxicephalus</taxon>
    </lineage>
</organism>
<evidence type="ECO:0000313" key="2">
    <source>
        <dbReference type="Proteomes" id="UP001181693"/>
    </source>
</evidence>
<sequence length="73" mass="8591">MGWSTLPIVSTGRFLVNAKKNERYFLPRNWTRQNILIIVQICWTKVSRAGKKNCFRACHVESPACFFFFFQTS</sequence>
<dbReference type="AlphaFoldDB" id="A0AAV2ZDV8"/>